<dbReference type="GO" id="GO:0008934">
    <property type="term" value="F:inositol monophosphate 1-phosphatase activity"/>
    <property type="evidence" value="ECO:0007669"/>
    <property type="project" value="InterPro"/>
</dbReference>
<dbReference type="GO" id="GO:0046854">
    <property type="term" value="P:phosphatidylinositol phosphate biosynthetic process"/>
    <property type="evidence" value="ECO:0007669"/>
    <property type="project" value="InterPro"/>
</dbReference>
<dbReference type="GO" id="GO:0006021">
    <property type="term" value="P:inositol biosynthetic process"/>
    <property type="evidence" value="ECO:0007669"/>
    <property type="project" value="UniProtKB-UniPathway"/>
</dbReference>
<evidence type="ECO:0000256" key="12">
    <source>
        <dbReference type="RuleBase" id="RU364068"/>
    </source>
</evidence>
<evidence type="ECO:0000256" key="1">
    <source>
        <dbReference type="ARBA" id="ARBA00001033"/>
    </source>
</evidence>
<evidence type="ECO:0000256" key="9">
    <source>
        <dbReference type="ARBA" id="ARBA00022842"/>
    </source>
</evidence>
<keyword evidence="9 11" id="KW-0460">Magnesium</keyword>
<dbReference type="Gene3D" id="3.30.540.10">
    <property type="entry name" value="Fructose-1,6-Bisphosphatase, subunit A, domain 1"/>
    <property type="match status" value="1"/>
</dbReference>
<dbReference type="EC" id="3.1.3.25" evidence="12"/>
<dbReference type="GO" id="GO:0005737">
    <property type="term" value="C:cytoplasm"/>
    <property type="evidence" value="ECO:0007669"/>
    <property type="project" value="UniProtKB-SubCell"/>
</dbReference>
<evidence type="ECO:0000256" key="10">
    <source>
        <dbReference type="ARBA" id="ARBA00035990"/>
    </source>
</evidence>
<dbReference type="InterPro" id="IPR020550">
    <property type="entry name" value="Inositol_monophosphatase_CS"/>
</dbReference>
<dbReference type="SUPFAM" id="SSF56655">
    <property type="entry name" value="Carbohydrate phosphatase"/>
    <property type="match status" value="1"/>
</dbReference>
<proteinExistence type="inferred from homology"/>
<dbReference type="Pfam" id="PF00459">
    <property type="entry name" value="Inositol_P"/>
    <property type="match status" value="2"/>
</dbReference>
<comment type="catalytic activity">
    <reaction evidence="10">
        <text>alpha-D-galactose 1-phosphate + H2O = D-galactose + phosphate</text>
        <dbReference type="Rhea" id="RHEA:29315"/>
        <dbReference type="ChEBI" id="CHEBI:4139"/>
        <dbReference type="ChEBI" id="CHEBI:15377"/>
        <dbReference type="ChEBI" id="CHEBI:43474"/>
        <dbReference type="ChEBI" id="CHEBI:58336"/>
        <dbReference type="EC" id="3.1.3.94"/>
    </reaction>
</comment>
<evidence type="ECO:0000256" key="8">
    <source>
        <dbReference type="ARBA" id="ARBA00022801"/>
    </source>
</evidence>
<keyword evidence="6" id="KW-0963">Cytoplasm</keyword>
<feature type="binding site" evidence="11">
    <location>
        <position position="98"/>
    </location>
    <ligand>
        <name>Mg(2+)</name>
        <dbReference type="ChEBI" id="CHEBI:18420"/>
        <label>1</label>
        <note>catalytic</note>
    </ligand>
</feature>
<dbReference type="PROSITE" id="PS00629">
    <property type="entry name" value="IMP_1"/>
    <property type="match status" value="1"/>
</dbReference>
<dbReference type="PANTHER" id="PTHR20854:SF4">
    <property type="entry name" value="INOSITOL-1-MONOPHOSPHATASE-RELATED"/>
    <property type="match status" value="1"/>
</dbReference>
<dbReference type="Proteomes" id="UP000035680">
    <property type="component" value="Unassembled WGS sequence"/>
</dbReference>
<dbReference type="PRINTS" id="PR00377">
    <property type="entry name" value="IMPHPHTASES"/>
</dbReference>
<feature type="binding site" evidence="11">
    <location>
        <position position="76"/>
    </location>
    <ligand>
        <name>Mg(2+)</name>
        <dbReference type="ChEBI" id="CHEBI:18420"/>
        <label>1</label>
        <note>catalytic</note>
    </ligand>
</feature>
<dbReference type="GO" id="GO:0046872">
    <property type="term" value="F:metal ion binding"/>
    <property type="evidence" value="ECO:0007669"/>
    <property type="project" value="UniProtKB-KW"/>
</dbReference>
<comment type="subcellular location">
    <subcellularLocation>
        <location evidence="3">Cytoplasm</location>
    </subcellularLocation>
</comment>
<comment type="similarity">
    <text evidence="5 12">Belongs to the inositol monophosphatase superfamily.</text>
</comment>
<dbReference type="FunFam" id="3.40.190.80:FF:000002">
    <property type="entry name" value="Inositol-1-monophosphatase"/>
    <property type="match status" value="1"/>
</dbReference>
<dbReference type="STRING" id="75913.A0A0K0F975"/>
<dbReference type="AlphaFoldDB" id="A0A0K0F975"/>
<feature type="binding site" evidence="11">
    <location>
        <position position="99"/>
    </location>
    <ligand>
        <name>Mg(2+)</name>
        <dbReference type="ChEBI" id="CHEBI:18420"/>
        <label>1</label>
        <note>catalytic</note>
    </ligand>
</feature>
<evidence type="ECO:0000313" key="14">
    <source>
        <dbReference type="WBParaSite" id="SVE_0537600.3"/>
    </source>
</evidence>
<evidence type="ECO:0000256" key="4">
    <source>
        <dbReference type="ARBA" id="ARBA00005152"/>
    </source>
</evidence>
<accession>A0A0K0F975</accession>
<evidence type="ECO:0000313" key="13">
    <source>
        <dbReference type="Proteomes" id="UP000035680"/>
    </source>
</evidence>
<dbReference type="PANTHER" id="PTHR20854">
    <property type="entry name" value="INOSITOL MONOPHOSPHATASE"/>
    <property type="match status" value="1"/>
</dbReference>
<evidence type="ECO:0000256" key="7">
    <source>
        <dbReference type="ARBA" id="ARBA00022723"/>
    </source>
</evidence>
<feature type="binding site" evidence="11">
    <location>
        <position position="271"/>
    </location>
    <ligand>
        <name>Mg(2+)</name>
        <dbReference type="ChEBI" id="CHEBI:18420"/>
        <label>1</label>
        <note>catalytic</note>
    </ligand>
</feature>
<evidence type="ECO:0000256" key="2">
    <source>
        <dbReference type="ARBA" id="ARBA00001946"/>
    </source>
</evidence>
<keyword evidence="8 12" id="KW-0378">Hydrolase</keyword>
<dbReference type="PROSITE" id="PS00630">
    <property type="entry name" value="IMP_2"/>
    <property type="match status" value="1"/>
</dbReference>
<dbReference type="InterPro" id="IPR000760">
    <property type="entry name" value="Inositol_monophosphatase-like"/>
</dbReference>
<dbReference type="WBParaSite" id="SVE_0537600.3">
    <property type="protein sequence ID" value="SVE_0537600.3"/>
    <property type="gene ID" value="SVE_0537600"/>
</dbReference>
<evidence type="ECO:0000256" key="11">
    <source>
        <dbReference type="PIRSR" id="PIRSR600760-2"/>
    </source>
</evidence>
<evidence type="ECO:0000256" key="3">
    <source>
        <dbReference type="ARBA" id="ARBA00004496"/>
    </source>
</evidence>
<evidence type="ECO:0000256" key="5">
    <source>
        <dbReference type="ARBA" id="ARBA00009759"/>
    </source>
</evidence>
<evidence type="ECO:0000256" key="6">
    <source>
        <dbReference type="ARBA" id="ARBA00022490"/>
    </source>
</evidence>
<dbReference type="InterPro" id="IPR020583">
    <property type="entry name" value="Inositol_monoP_metal-BS"/>
</dbReference>
<reference evidence="13" key="1">
    <citation type="submission" date="2014-07" db="EMBL/GenBank/DDBJ databases">
        <authorList>
            <person name="Martin A.A"/>
            <person name="De Silva N."/>
        </authorList>
    </citation>
    <scope>NUCLEOTIDE SEQUENCE</scope>
</reference>
<dbReference type="InterPro" id="IPR033942">
    <property type="entry name" value="IMPase"/>
</dbReference>
<protein>
    <recommendedName>
        <fullName evidence="12">Inositol-1-monophosphatase</fullName>
        <ecNumber evidence="12">3.1.3.25</ecNumber>
    </recommendedName>
</protein>
<dbReference type="UniPathway" id="UPA00823">
    <property type="reaction ID" value="UER00788"/>
</dbReference>
<dbReference type="GO" id="GO:0007165">
    <property type="term" value="P:signal transduction"/>
    <property type="evidence" value="ECO:0007669"/>
    <property type="project" value="TreeGrafter"/>
</dbReference>
<comment type="catalytic activity">
    <reaction evidence="1 12">
        <text>a myo-inositol phosphate + H2O = myo-inositol + phosphate</text>
        <dbReference type="Rhea" id="RHEA:24056"/>
        <dbReference type="ChEBI" id="CHEBI:15377"/>
        <dbReference type="ChEBI" id="CHEBI:17268"/>
        <dbReference type="ChEBI" id="CHEBI:43474"/>
        <dbReference type="ChEBI" id="CHEBI:84139"/>
        <dbReference type="EC" id="3.1.3.25"/>
    </reaction>
</comment>
<feature type="binding site" evidence="11">
    <location>
        <position position="96"/>
    </location>
    <ligand>
        <name>Mg(2+)</name>
        <dbReference type="ChEBI" id="CHEBI:18420"/>
        <label>1</label>
        <note>catalytic</note>
    </ligand>
</feature>
<keyword evidence="7 11" id="KW-0479">Metal-binding</keyword>
<keyword evidence="13" id="KW-1185">Reference proteome</keyword>
<reference evidence="14" key="2">
    <citation type="submission" date="2015-08" db="UniProtKB">
        <authorList>
            <consortium name="WormBaseParasite"/>
        </authorList>
    </citation>
    <scope>IDENTIFICATION</scope>
</reference>
<comment type="pathway">
    <text evidence="4 12">Polyol metabolism; myo-inositol biosynthesis; myo-inositol from D-glucose 6-phosphate: step 2/2.</text>
</comment>
<name>A0A0K0F975_STRVS</name>
<comment type="cofactor">
    <cofactor evidence="2 11 12">
        <name>Mg(2+)</name>
        <dbReference type="ChEBI" id="CHEBI:18420"/>
    </cofactor>
</comment>
<organism evidence="13 14">
    <name type="scientific">Strongyloides venezuelensis</name>
    <name type="common">Threadworm</name>
    <dbReference type="NCBI Taxonomy" id="75913"/>
    <lineage>
        <taxon>Eukaryota</taxon>
        <taxon>Metazoa</taxon>
        <taxon>Ecdysozoa</taxon>
        <taxon>Nematoda</taxon>
        <taxon>Chromadorea</taxon>
        <taxon>Rhabditida</taxon>
        <taxon>Tylenchina</taxon>
        <taxon>Panagrolaimomorpha</taxon>
        <taxon>Strongyloidoidea</taxon>
        <taxon>Strongyloididae</taxon>
        <taxon>Strongyloides</taxon>
    </lineage>
</organism>
<dbReference type="FunFam" id="3.30.540.10:FF:000013">
    <property type="entry name" value="Inositol-1-monophosphatase"/>
    <property type="match status" value="1"/>
</dbReference>
<dbReference type="CDD" id="cd01639">
    <property type="entry name" value="IMPase"/>
    <property type="match status" value="1"/>
</dbReference>
<sequence>MDIPLLHPDEEKFFLVALDLVKKAGSLVRNAFDQPFSSVSTKASNTDLVTETDQAVEKLLISNLSTVFPDHKFIGEESNAAGIKAEWSDAPTWIIDPIDGTTNFVHRIPMIAICVGLAIKKQVRAGIVYNPITNELWHAQYGKGAFKNGFPIKTPNIEDLSQSVICQSLGIHNMLKHGNGWLDIVTNNMKNEVHKGVRGLSQALSDAVIITQLGSDRSSSLVKSFLDTYQRFMVDNEAHGHRSFGSAAINMVYVAQGSINAYVEYGIHCWDVAAAGIIVKEAGGCLMDPTGGEFDIMSRKVLCSSTKKLGEELSKCLTHVEYPKEF</sequence>
<dbReference type="Gene3D" id="3.40.190.80">
    <property type="match status" value="1"/>
</dbReference>